<dbReference type="RefSeq" id="XP_064765822.1">
    <property type="nucleotide sequence ID" value="XM_064915549.1"/>
</dbReference>
<feature type="compositionally biased region" description="Basic and acidic residues" evidence="1">
    <location>
        <begin position="122"/>
        <end position="131"/>
    </location>
</feature>
<protein>
    <submittedName>
        <fullName evidence="3">Histone deacetylase domain-containing protein</fullName>
    </submittedName>
</protein>
<evidence type="ECO:0000259" key="2">
    <source>
        <dbReference type="Pfam" id="PF00850"/>
    </source>
</evidence>
<keyword evidence="4" id="KW-1185">Reference proteome</keyword>
<dbReference type="PRINTS" id="PR01270">
    <property type="entry name" value="HDASUPER"/>
</dbReference>
<gene>
    <name evidence="3" type="ORF">BZA70DRAFT_93682</name>
</gene>
<dbReference type="InterPro" id="IPR037138">
    <property type="entry name" value="His_deacetylse_dom_sf"/>
</dbReference>
<feature type="compositionally biased region" description="Polar residues" evidence="1">
    <location>
        <begin position="639"/>
        <end position="649"/>
    </location>
</feature>
<organism evidence="3 4">
    <name type="scientific">Myxozyma melibiosi</name>
    <dbReference type="NCBI Taxonomy" id="54550"/>
    <lineage>
        <taxon>Eukaryota</taxon>
        <taxon>Fungi</taxon>
        <taxon>Dikarya</taxon>
        <taxon>Ascomycota</taxon>
        <taxon>Saccharomycotina</taxon>
        <taxon>Lipomycetes</taxon>
        <taxon>Lipomycetales</taxon>
        <taxon>Lipomycetaceae</taxon>
        <taxon>Myxozyma</taxon>
    </lineage>
</organism>
<dbReference type="InterPro" id="IPR023801">
    <property type="entry name" value="His_deacetylse_dom"/>
</dbReference>
<evidence type="ECO:0000313" key="4">
    <source>
        <dbReference type="Proteomes" id="UP001498771"/>
    </source>
</evidence>
<feature type="region of interest" description="Disordered" evidence="1">
    <location>
        <begin position="107"/>
        <end position="176"/>
    </location>
</feature>
<name>A0ABR1EYV8_9ASCO</name>
<feature type="region of interest" description="Disordered" evidence="1">
    <location>
        <begin position="1"/>
        <end position="31"/>
    </location>
</feature>
<proteinExistence type="predicted"/>
<dbReference type="Pfam" id="PF00850">
    <property type="entry name" value="Hist_deacetyl"/>
    <property type="match status" value="1"/>
</dbReference>
<feature type="compositionally biased region" description="Pro residues" evidence="1">
    <location>
        <begin position="1"/>
        <end position="15"/>
    </location>
</feature>
<feature type="region of interest" description="Disordered" evidence="1">
    <location>
        <begin position="673"/>
        <end position="699"/>
    </location>
</feature>
<dbReference type="SUPFAM" id="SSF52768">
    <property type="entry name" value="Arginase/deacetylase"/>
    <property type="match status" value="1"/>
</dbReference>
<dbReference type="PANTHER" id="PTHR47558:SF1">
    <property type="entry name" value="HISTONE DEACETYLASE HOS3"/>
    <property type="match status" value="1"/>
</dbReference>
<evidence type="ECO:0000313" key="3">
    <source>
        <dbReference type="EMBL" id="KAK7202789.1"/>
    </source>
</evidence>
<dbReference type="EMBL" id="JBBJBU010000015">
    <property type="protein sequence ID" value="KAK7202789.1"/>
    <property type="molecule type" value="Genomic_DNA"/>
</dbReference>
<feature type="domain" description="Histone deacetylase" evidence="2">
    <location>
        <begin position="244"/>
        <end position="573"/>
    </location>
</feature>
<feature type="compositionally biased region" description="Basic and acidic residues" evidence="1">
    <location>
        <begin position="153"/>
        <end position="165"/>
    </location>
</feature>
<accession>A0ABR1EYV8</accession>
<dbReference type="Proteomes" id="UP001498771">
    <property type="component" value="Unassembled WGS sequence"/>
</dbReference>
<dbReference type="InterPro" id="IPR053244">
    <property type="entry name" value="HDAC_HD_type_1"/>
</dbReference>
<dbReference type="GeneID" id="90041061"/>
<dbReference type="InterPro" id="IPR000286">
    <property type="entry name" value="HDACs"/>
</dbReference>
<comment type="caution">
    <text evidence="3">The sequence shown here is derived from an EMBL/GenBank/DDBJ whole genome shotgun (WGS) entry which is preliminary data.</text>
</comment>
<dbReference type="PANTHER" id="PTHR47558">
    <property type="entry name" value="HISTONE DEACETYLASE HOS3"/>
    <property type="match status" value="1"/>
</dbReference>
<reference evidence="3 4" key="1">
    <citation type="submission" date="2024-03" db="EMBL/GenBank/DDBJ databases">
        <title>Genome-scale model development and genomic sequencing of the oleaginous clade Lipomyces.</title>
        <authorList>
            <consortium name="Lawrence Berkeley National Laboratory"/>
            <person name="Czajka J.J."/>
            <person name="Han Y."/>
            <person name="Kim J."/>
            <person name="Mondo S.J."/>
            <person name="Hofstad B.A."/>
            <person name="Robles A."/>
            <person name="Haridas S."/>
            <person name="Riley R."/>
            <person name="LaButti K."/>
            <person name="Pangilinan J."/>
            <person name="Andreopoulos W."/>
            <person name="Lipzen A."/>
            <person name="Yan J."/>
            <person name="Wang M."/>
            <person name="Ng V."/>
            <person name="Grigoriev I.V."/>
            <person name="Spatafora J.W."/>
            <person name="Magnuson J.K."/>
            <person name="Baker S.E."/>
            <person name="Pomraning K.R."/>
        </authorList>
    </citation>
    <scope>NUCLEOTIDE SEQUENCE [LARGE SCALE GENOMIC DNA]</scope>
    <source>
        <strain evidence="3 4">Phaff 52-87</strain>
    </source>
</reference>
<dbReference type="Gene3D" id="3.40.800.20">
    <property type="entry name" value="Histone deacetylase domain"/>
    <property type="match status" value="1"/>
</dbReference>
<sequence length="727" mass="77811">MTSDPPAPDQHPPFPSFTFTDLLNASDDDEEDDAFYTYAESTSDSYSAGDSASYNTASEGASIGAAAEGGDNASQAEREFVAQTLADMGRGSEASKSGVWVPGLPIHLGGAESLRTPATPVKMEDEGEKNAPETPAPSTPGTIDLADAISGLRIDDSSKREPEEPPKEEEDSSGKTMLLLSPLSYNHVFSRKWVAKRYLSSIVERPQRLNATALGIGAAMTLVDDDDSKGGFVLESSTRSVDLNTALHVKRVHGQKWPRVLAELCAQSEGKLAEGKIEVPDGWNSGDIYLGPGTLPALEGVVGTIEAGVDCVFGGDAKKARRCFVCVRPPGHHSHPCAPSGFCLINNVHVAIQYAGLQHDLTHAVILDFDLHHGDGSQDIVWKRSGLEDADEEFEATEESAETKSKASPKIGYFSLHDVNSFPTEVGYATAENIKNASVCLMAHDLAVWNVHLEPYSTPAEFDALYETRYSELFTKAAKFLAAAEERAQKDAAENGGEVKFKAGVFLSAGFDASEFEDKGMQRHGVHVPTSFYARFTSDSVALAERYCGGRVLSLLEGGYSDGALCSGVMAHLVGLQSGLAGWKDEYASANVVKQLEKGCKPRWHAPKSAAARENWVVRAIEVGRGLRPDGGVVGEDSGFSTPVGSALNSPVKGTPMTAGGRVLRERRSTPVYAAGGSRASPSKRVETPAPSRRVDTPAVAKHKIVREDGAWRLVDGFEKLNVQEQQ</sequence>
<dbReference type="InterPro" id="IPR023696">
    <property type="entry name" value="Ureohydrolase_dom_sf"/>
</dbReference>
<evidence type="ECO:0000256" key="1">
    <source>
        <dbReference type="SAM" id="MobiDB-lite"/>
    </source>
</evidence>
<feature type="region of interest" description="Disordered" evidence="1">
    <location>
        <begin position="634"/>
        <end position="659"/>
    </location>
</feature>